<proteinExistence type="predicted"/>
<gene>
    <name evidence="1" type="ORF">MNEG_10917</name>
</gene>
<dbReference type="RefSeq" id="XP_013896063.1">
    <property type="nucleotide sequence ID" value="XM_014040609.1"/>
</dbReference>
<dbReference type="GeneID" id="25728127"/>
<keyword evidence="2" id="KW-1185">Reference proteome</keyword>
<reference evidence="1 2" key="1">
    <citation type="journal article" date="2013" name="BMC Genomics">
        <title>Reconstruction of the lipid metabolism for the microalga Monoraphidium neglectum from its genome sequence reveals characteristics suitable for biofuel production.</title>
        <authorList>
            <person name="Bogen C."/>
            <person name="Al-Dilaimi A."/>
            <person name="Albersmeier A."/>
            <person name="Wichmann J."/>
            <person name="Grundmann M."/>
            <person name="Rupp O."/>
            <person name="Lauersen K.J."/>
            <person name="Blifernez-Klassen O."/>
            <person name="Kalinowski J."/>
            <person name="Goesmann A."/>
            <person name="Mussgnug J.H."/>
            <person name="Kruse O."/>
        </authorList>
    </citation>
    <scope>NUCLEOTIDE SEQUENCE [LARGE SCALE GENOMIC DNA]</scope>
    <source>
        <strain evidence="1 2">SAG 48.87</strain>
    </source>
</reference>
<dbReference type="EMBL" id="KK102733">
    <property type="protein sequence ID" value="KIY97043.1"/>
    <property type="molecule type" value="Genomic_DNA"/>
</dbReference>
<dbReference type="KEGG" id="mng:MNEG_10917"/>
<accession>A0A0D2KMX8</accession>
<dbReference type="Proteomes" id="UP000054498">
    <property type="component" value="Unassembled WGS sequence"/>
</dbReference>
<dbReference type="AlphaFoldDB" id="A0A0D2KMX8"/>
<name>A0A0D2KMX8_9CHLO</name>
<sequence>LKLAQFLGDKSAAVLLVSVNGQVVGRTAITGTFTEEKGERGTLWFGGQLLDMIPGQGPEKDEYVVKIELLNDLPKDSGAIIALVDPGSVAHTA</sequence>
<protein>
    <submittedName>
        <fullName evidence="1">Uncharacterized protein</fullName>
    </submittedName>
</protein>
<evidence type="ECO:0000313" key="1">
    <source>
        <dbReference type="EMBL" id="KIY97043.1"/>
    </source>
</evidence>
<evidence type="ECO:0000313" key="2">
    <source>
        <dbReference type="Proteomes" id="UP000054498"/>
    </source>
</evidence>
<feature type="non-terminal residue" evidence="1">
    <location>
        <position position="1"/>
    </location>
</feature>
<organism evidence="1 2">
    <name type="scientific">Monoraphidium neglectum</name>
    <dbReference type="NCBI Taxonomy" id="145388"/>
    <lineage>
        <taxon>Eukaryota</taxon>
        <taxon>Viridiplantae</taxon>
        <taxon>Chlorophyta</taxon>
        <taxon>core chlorophytes</taxon>
        <taxon>Chlorophyceae</taxon>
        <taxon>CS clade</taxon>
        <taxon>Sphaeropleales</taxon>
        <taxon>Selenastraceae</taxon>
        <taxon>Monoraphidium</taxon>
    </lineage>
</organism>